<sequence>MSIAMAAHDGPAPPTIDEDESPPPEGLQLQPPIRVLPDSNLITLPDLACHLHHLAGDCGPFAPPDHPRSAGAPPPIKADPGCRPPAYAAGLPTLPSSPPTTTTPHPLPLPLLLLLRLPPQKLLAGHPGRGGRGLLRWYRMAREALRCG</sequence>
<feature type="compositionally biased region" description="Low complexity" evidence="1">
    <location>
        <begin position="91"/>
        <end position="105"/>
    </location>
</feature>
<protein>
    <submittedName>
        <fullName evidence="2">Uncharacterized protein</fullName>
    </submittedName>
</protein>
<dbReference type="GeneID" id="77808069"/>
<evidence type="ECO:0000313" key="3">
    <source>
        <dbReference type="Proteomes" id="UP001164743"/>
    </source>
</evidence>
<proteinExistence type="predicted"/>
<accession>A0ABY7CFZ9</accession>
<dbReference type="EMBL" id="CP110423">
    <property type="protein sequence ID" value="WAQ82862.1"/>
    <property type="molecule type" value="Genomic_DNA"/>
</dbReference>
<gene>
    <name evidence="2" type="ORF">PtA15_3A227</name>
</gene>
<dbReference type="Proteomes" id="UP001164743">
    <property type="component" value="Chromosome 3A"/>
</dbReference>
<keyword evidence="3" id="KW-1185">Reference proteome</keyword>
<feature type="region of interest" description="Disordered" evidence="1">
    <location>
        <begin position="62"/>
        <end position="105"/>
    </location>
</feature>
<organism evidence="2 3">
    <name type="scientific">Puccinia triticina</name>
    <dbReference type="NCBI Taxonomy" id="208348"/>
    <lineage>
        <taxon>Eukaryota</taxon>
        <taxon>Fungi</taxon>
        <taxon>Dikarya</taxon>
        <taxon>Basidiomycota</taxon>
        <taxon>Pucciniomycotina</taxon>
        <taxon>Pucciniomycetes</taxon>
        <taxon>Pucciniales</taxon>
        <taxon>Pucciniaceae</taxon>
        <taxon>Puccinia</taxon>
    </lineage>
</organism>
<feature type="region of interest" description="Disordered" evidence="1">
    <location>
        <begin position="1"/>
        <end position="32"/>
    </location>
</feature>
<evidence type="ECO:0000313" key="2">
    <source>
        <dbReference type="EMBL" id="WAQ82862.1"/>
    </source>
</evidence>
<dbReference type="RefSeq" id="XP_053018417.1">
    <property type="nucleotide sequence ID" value="XM_053167174.1"/>
</dbReference>
<evidence type="ECO:0000256" key="1">
    <source>
        <dbReference type="SAM" id="MobiDB-lite"/>
    </source>
</evidence>
<reference evidence="2" key="1">
    <citation type="submission" date="2022-10" db="EMBL/GenBank/DDBJ databases">
        <title>Puccinia triticina Genome sequencing and assembly.</title>
        <authorList>
            <person name="Li C."/>
        </authorList>
    </citation>
    <scope>NUCLEOTIDE SEQUENCE</scope>
    <source>
        <strain evidence="2">Pt15</strain>
    </source>
</reference>
<name>A0ABY7CFZ9_9BASI</name>